<dbReference type="EMBL" id="CCKQ01008090">
    <property type="protein sequence ID" value="CDW79533.1"/>
    <property type="molecule type" value="Genomic_DNA"/>
</dbReference>
<feature type="compositionally biased region" description="Low complexity" evidence="2">
    <location>
        <begin position="268"/>
        <end position="283"/>
    </location>
</feature>
<gene>
    <name evidence="3" type="primary">Contig6746.g7218</name>
    <name evidence="3" type="ORF">STYLEM_8522</name>
</gene>
<feature type="region of interest" description="Disordered" evidence="2">
    <location>
        <begin position="219"/>
        <end position="245"/>
    </location>
</feature>
<keyword evidence="1" id="KW-0175">Coiled coil</keyword>
<feature type="coiled-coil region" evidence="1">
    <location>
        <begin position="44"/>
        <end position="106"/>
    </location>
</feature>
<dbReference type="Proteomes" id="UP000039865">
    <property type="component" value="Unassembled WGS sequence"/>
</dbReference>
<feature type="region of interest" description="Disordered" evidence="2">
    <location>
        <begin position="262"/>
        <end position="283"/>
    </location>
</feature>
<dbReference type="AlphaFoldDB" id="A0A078AF46"/>
<feature type="compositionally biased region" description="Polar residues" evidence="2">
    <location>
        <begin position="225"/>
        <end position="245"/>
    </location>
</feature>
<protein>
    <submittedName>
        <fullName evidence="3">Uncharacterized protein</fullName>
    </submittedName>
</protein>
<evidence type="ECO:0000256" key="2">
    <source>
        <dbReference type="SAM" id="MobiDB-lite"/>
    </source>
</evidence>
<name>A0A078AF46_STYLE</name>
<evidence type="ECO:0000256" key="1">
    <source>
        <dbReference type="SAM" id="Coils"/>
    </source>
</evidence>
<evidence type="ECO:0000313" key="4">
    <source>
        <dbReference type="Proteomes" id="UP000039865"/>
    </source>
</evidence>
<organism evidence="3 4">
    <name type="scientific">Stylonychia lemnae</name>
    <name type="common">Ciliate</name>
    <dbReference type="NCBI Taxonomy" id="5949"/>
    <lineage>
        <taxon>Eukaryota</taxon>
        <taxon>Sar</taxon>
        <taxon>Alveolata</taxon>
        <taxon>Ciliophora</taxon>
        <taxon>Intramacronucleata</taxon>
        <taxon>Spirotrichea</taxon>
        <taxon>Stichotrichia</taxon>
        <taxon>Sporadotrichida</taxon>
        <taxon>Oxytrichidae</taxon>
        <taxon>Stylonychinae</taxon>
        <taxon>Stylonychia</taxon>
    </lineage>
</organism>
<keyword evidence="4" id="KW-1185">Reference proteome</keyword>
<dbReference type="InParanoid" id="A0A078AF46"/>
<evidence type="ECO:0000313" key="3">
    <source>
        <dbReference type="EMBL" id="CDW79533.1"/>
    </source>
</evidence>
<sequence length="310" mass="36580">MDRIKKSSGTELMFYQEYINQVKKIRDAQPTLVIKSDQTYKKVKNELQYEYARLKNQREREIEQENKKMKQTGPTSLNISHRRNIINQINQENDDLVKKLESIQATVPNRKTLDKNTEKILSTSKLKTSRVTSQTSLNTSLPQINQRRDMKLDLEGLWGNNNLNNTTLESKSPRSPVFQQNQNNIPQLKMDYSSTMIFDDNMENLLTKRPAKKLGQLPSFHRRSLSVQKQGETSRTNKQPNQLNQEVERMRRMINDVSEQSFDLSDNQSRYQKQQPQQQEYSQVKIKKIQKKNPDFLDKIQQNINQQNEF</sequence>
<reference evidence="3 4" key="1">
    <citation type="submission" date="2014-06" db="EMBL/GenBank/DDBJ databases">
        <authorList>
            <person name="Swart Estienne"/>
        </authorList>
    </citation>
    <scope>NUCLEOTIDE SEQUENCE [LARGE SCALE GENOMIC DNA]</scope>
    <source>
        <strain evidence="3 4">130c</strain>
    </source>
</reference>
<accession>A0A078AF46</accession>
<proteinExistence type="predicted"/>